<name>J0QJM4_9HYPH</name>
<evidence type="ECO:0000313" key="2">
    <source>
        <dbReference type="EMBL" id="EJF85766.1"/>
    </source>
</evidence>
<gene>
    <name evidence="2" type="ORF">MCW_00753</name>
</gene>
<dbReference type="AlphaFoldDB" id="J0QJM4"/>
<keyword evidence="1" id="KW-0472">Membrane</keyword>
<comment type="caution">
    <text evidence="2">The sequence shown here is derived from an EMBL/GenBank/DDBJ whole genome shotgun (WGS) entry which is preliminary data.</text>
</comment>
<organism evidence="2 3">
    <name type="scientific">Cardidatus Bartonella washoeensis 085-0475</name>
    <dbReference type="NCBI Taxonomy" id="1094564"/>
    <lineage>
        <taxon>Bacteria</taxon>
        <taxon>Pseudomonadati</taxon>
        <taxon>Pseudomonadota</taxon>
        <taxon>Alphaproteobacteria</taxon>
        <taxon>Hyphomicrobiales</taxon>
        <taxon>Bartonellaceae</taxon>
        <taxon>Bartonella</taxon>
    </lineage>
</organism>
<dbReference type="HOGENOM" id="CLU_163845_0_0_5"/>
<keyword evidence="1" id="KW-0812">Transmembrane</keyword>
<feature type="transmembrane region" description="Helical" evidence="1">
    <location>
        <begin position="61"/>
        <end position="85"/>
    </location>
</feature>
<reference evidence="2 3" key="1">
    <citation type="submission" date="2012-03" db="EMBL/GenBank/DDBJ databases">
        <title>The Genome Sequence of Bartonella washoensis 085-0475.</title>
        <authorList>
            <consortium name="The Broad Institute Genome Sequencing Platform"/>
            <consortium name="The Broad Institute Genome Sequencing Center for Infectious Disease"/>
            <person name="Feldgarden M."/>
            <person name="Kirby J."/>
            <person name="Kosoy M."/>
            <person name="Birtles R."/>
            <person name="Probert W.S."/>
            <person name="Chiaraviglio L."/>
            <person name="Young S.K."/>
            <person name="Zeng Q."/>
            <person name="Gargeya S."/>
            <person name="Fitzgerald M."/>
            <person name="Haas B."/>
            <person name="Abouelleil A."/>
            <person name="Alvarado L."/>
            <person name="Arachchi H.M."/>
            <person name="Berlin A."/>
            <person name="Chapman S.B."/>
            <person name="Gearin G."/>
            <person name="Goldberg J."/>
            <person name="Griggs A."/>
            <person name="Gujja S."/>
            <person name="Hansen M."/>
            <person name="Heiman D."/>
            <person name="Howarth C."/>
            <person name="Larimer J."/>
            <person name="Lui A."/>
            <person name="MacDonald P.J.P."/>
            <person name="McCowen C."/>
            <person name="Montmayeur A."/>
            <person name="Murphy C."/>
            <person name="Neiman D."/>
            <person name="Pearson M."/>
            <person name="Priest M."/>
            <person name="Roberts A."/>
            <person name="Saif S."/>
            <person name="Shea T."/>
            <person name="Sisk P."/>
            <person name="Stolte C."/>
            <person name="Sykes S."/>
            <person name="Wortman J."/>
            <person name="Nusbaum C."/>
            <person name="Birren B."/>
        </authorList>
    </citation>
    <scope>NUCLEOTIDE SEQUENCE [LARGE SCALE GENOMIC DNA]</scope>
    <source>
        <strain evidence="2 3">085-0475</strain>
    </source>
</reference>
<sequence length="90" mass="10281">MNFNANHWRNNPQKEEVFISVIKQEKNQETGLAVLYLPNLNYGMENDAIIERKIEKVFEPITIGFFTTMRALGFGFLIGSILGVFTEILG</sequence>
<dbReference type="RefSeq" id="WP_006925560.1">
    <property type="nucleotide sequence ID" value="NZ_JH725101.1"/>
</dbReference>
<evidence type="ECO:0000256" key="1">
    <source>
        <dbReference type="SAM" id="Phobius"/>
    </source>
</evidence>
<dbReference type="Proteomes" id="UP000002646">
    <property type="component" value="Unassembled WGS sequence"/>
</dbReference>
<dbReference type="EMBL" id="AILX01000007">
    <property type="protein sequence ID" value="EJF85766.1"/>
    <property type="molecule type" value="Genomic_DNA"/>
</dbReference>
<accession>J0QJM4</accession>
<proteinExistence type="predicted"/>
<keyword evidence="1" id="KW-1133">Transmembrane helix</keyword>
<protein>
    <submittedName>
        <fullName evidence="2">Uncharacterized protein</fullName>
    </submittedName>
</protein>
<evidence type="ECO:0000313" key="3">
    <source>
        <dbReference type="Proteomes" id="UP000002646"/>
    </source>
</evidence>
<dbReference type="PATRIC" id="fig|1094564.3.peg.880"/>